<reference evidence="11" key="1">
    <citation type="submission" date="2022-06" db="EMBL/GenBank/DDBJ databases">
        <title>Vallitalea longa sp. nov., an anaerobic bacterium isolated from marine sediment.</title>
        <authorList>
            <person name="Hirano S."/>
            <person name="Terahara T."/>
            <person name="Mori K."/>
            <person name="Hamada M."/>
            <person name="Matsumoto R."/>
            <person name="Kobayashi T."/>
        </authorList>
    </citation>
    <scope>NUCLEOTIDE SEQUENCE</scope>
    <source>
        <strain evidence="11">SH18-1</strain>
    </source>
</reference>
<dbReference type="AlphaFoldDB" id="A0A9W5YGI9"/>
<dbReference type="Gene3D" id="3.30.70.260">
    <property type="match status" value="1"/>
</dbReference>
<evidence type="ECO:0000256" key="3">
    <source>
        <dbReference type="ARBA" id="ARBA00021872"/>
    </source>
</evidence>
<name>A0A9W5YGI9_9FIRM</name>
<dbReference type="CDD" id="cd04905">
    <property type="entry name" value="ACT_CM-PDT"/>
    <property type="match status" value="1"/>
</dbReference>
<keyword evidence="7" id="KW-0456">Lyase</keyword>
<keyword evidence="12" id="KW-1185">Reference proteome</keyword>
<evidence type="ECO:0000259" key="9">
    <source>
        <dbReference type="PROSITE" id="PS51171"/>
    </source>
</evidence>
<dbReference type="RefSeq" id="WP_281819495.1">
    <property type="nucleotide sequence ID" value="NZ_BRLB01000026.1"/>
</dbReference>
<dbReference type="SUPFAM" id="SSF53850">
    <property type="entry name" value="Periplasmic binding protein-like II"/>
    <property type="match status" value="1"/>
</dbReference>
<evidence type="ECO:0000256" key="8">
    <source>
        <dbReference type="ARBA" id="ARBA00047848"/>
    </source>
</evidence>
<evidence type="ECO:0000256" key="7">
    <source>
        <dbReference type="ARBA" id="ARBA00023239"/>
    </source>
</evidence>
<comment type="pathway">
    <text evidence="1">Amino-acid biosynthesis; L-phenylalanine biosynthesis; phenylpyruvate from prephenate: step 1/1.</text>
</comment>
<organism evidence="11 12">
    <name type="scientific">Vallitalea longa</name>
    <dbReference type="NCBI Taxonomy" id="2936439"/>
    <lineage>
        <taxon>Bacteria</taxon>
        <taxon>Bacillati</taxon>
        <taxon>Bacillota</taxon>
        <taxon>Clostridia</taxon>
        <taxon>Lachnospirales</taxon>
        <taxon>Vallitaleaceae</taxon>
        <taxon>Vallitalea</taxon>
    </lineage>
</organism>
<dbReference type="Gene3D" id="3.40.190.10">
    <property type="entry name" value="Periplasmic binding protein-like II"/>
    <property type="match status" value="2"/>
</dbReference>
<feature type="domain" description="Prephenate dehydratase" evidence="9">
    <location>
        <begin position="5"/>
        <end position="181"/>
    </location>
</feature>
<dbReference type="InterPro" id="IPR002912">
    <property type="entry name" value="ACT_dom"/>
</dbReference>
<dbReference type="Proteomes" id="UP001144256">
    <property type="component" value="Unassembled WGS sequence"/>
</dbReference>
<keyword evidence="5" id="KW-0057">Aromatic amino acid biosynthesis</keyword>
<evidence type="ECO:0000313" key="12">
    <source>
        <dbReference type="Proteomes" id="UP001144256"/>
    </source>
</evidence>
<dbReference type="EC" id="4.2.1.51" evidence="2"/>
<keyword evidence="6" id="KW-0584">Phenylalanine biosynthesis</keyword>
<dbReference type="NCBIfam" id="NF008865">
    <property type="entry name" value="PRK11898.1"/>
    <property type="match status" value="1"/>
</dbReference>
<dbReference type="PROSITE" id="PS51171">
    <property type="entry name" value="PREPHENATE_DEHYDR_3"/>
    <property type="match status" value="1"/>
</dbReference>
<evidence type="ECO:0000256" key="2">
    <source>
        <dbReference type="ARBA" id="ARBA00013147"/>
    </source>
</evidence>
<dbReference type="PANTHER" id="PTHR21022:SF19">
    <property type="entry name" value="PREPHENATE DEHYDRATASE-RELATED"/>
    <property type="match status" value="1"/>
</dbReference>
<evidence type="ECO:0000256" key="1">
    <source>
        <dbReference type="ARBA" id="ARBA00004741"/>
    </source>
</evidence>
<dbReference type="InterPro" id="IPR001086">
    <property type="entry name" value="Preph_deHydtase"/>
</dbReference>
<proteinExistence type="predicted"/>
<sequence>MTKLQVGFQGVKGAFSEEALYNYFGEEVNTTAVKNFEDICISLEKGSIDYGVLPIENSSTGAISDVYDLINKYNCFIVGETHVKVNHNLMGIDGCTIDDIKELYSHPQAFEQSKDFLNKYNWKLVPYYNTAKSAEYVMKKGKKHIAAIGSKKAAKLYNLNILAPNINSNNTNTTRFIILGKELIVNDECNKISVVLSTEHKAGALYSVLKHFAENNINMLKIESRPRGNTPWEYNFYIDFEGNIENKIIKKALDKMALDSHHFKILGNYKQFI</sequence>
<dbReference type="InterPro" id="IPR045865">
    <property type="entry name" value="ACT-like_dom_sf"/>
</dbReference>
<dbReference type="SUPFAM" id="SSF55021">
    <property type="entry name" value="ACT-like"/>
    <property type="match status" value="1"/>
</dbReference>
<dbReference type="GO" id="GO:0009094">
    <property type="term" value="P:L-phenylalanine biosynthetic process"/>
    <property type="evidence" value="ECO:0007669"/>
    <property type="project" value="UniProtKB-KW"/>
</dbReference>
<gene>
    <name evidence="11" type="ORF">SH1V18_45700</name>
</gene>
<evidence type="ECO:0000259" key="10">
    <source>
        <dbReference type="PROSITE" id="PS51671"/>
    </source>
</evidence>
<dbReference type="CDD" id="cd13631">
    <property type="entry name" value="PBP2_Ct-PDT_like"/>
    <property type="match status" value="1"/>
</dbReference>
<protein>
    <recommendedName>
        <fullName evidence="3">Prephenate dehydratase</fullName>
        <ecNumber evidence="2">4.2.1.51</ecNumber>
    </recommendedName>
</protein>
<keyword evidence="4" id="KW-0028">Amino-acid biosynthesis</keyword>
<dbReference type="GO" id="GO:0004664">
    <property type="term" value="F:prephenate dehydratase activity"/>
    <property type="evidence" value="ECO:0007669"/>
    <property type="project" value="UniProtKB-EC"/>
</dbReference>
<evidence type="ECO:0000313" key="11">
    <source>
        <dbReference type="EMBL" id="GKX32090.1"/>
    </source>
</evidence>
<comment type="catalytic activity">
    <reaction evidence="8">
        <text>prephenate + H(+) = 3-phenylpyruvate + CO2 + H2O</text>
        <dbReference type="Rhea" id="RHEA:21648"/>
        <dbReference type="ChEBI" id="CHEBI:15377"/>
        <dbReference type="ChEBI" id="CHEBI:15378"/>
        <dbReference type="ChEBI" id="CHEBI:16526"/>
        <dbReference type="ChEBI" id="CHEBI:18005"/>
        <dbReference type="ChEBI" id="CHEBI:29934"/>
        <dbReference type="EC" id="4.2.1.51"/>
    </reaction>
</comment>
<feature type="domain" description="ACT" evidence="10">
    <location>
        <begin position="193"/>
        <end position="270"/>
    </location>
</feature>
<dbReference type="EMBL" id="BRLB01000026">
    <property type="protein sequence ID" value="GKX32090.1"/>
    <property type="molecule type" value="Genomic_DNA"/>
</dbReference>
<dbReference type="Pfam" id="PF00800">
    <property type="entry name" value="PDT"/>
    <property type="match status" value="1"/>
</dbReference>
<evidence type="ECO:0000256" key="4">
    <source>
        <dbReference type="ARBA" id="ARBA00022605"/>
    </source>
</evidence>
<evidence type="ECO:0000256" key="5">
    <source>
        <dbReference type="ARBA" id="ARBA00023141"/>
    </source>
</evidence>
<dbReference type="PROSITE" id="PS51671">
    <property type="entry name" value="ACT"/>
    <property type="match status" value="1"/>
</dbReference>
<evidence type="ECO:0000256" key="6">
    <source>
        <dbReference type="ARBA" id="ARBA00023222"/>
    </source>
</evidence>
<dbReference type="PANTHER" id="PTHR21022">
    <property type="entry name" value="PREPHENATE DEHYDRATASE P PROTEIN"/>
    <property type="match status" value="1"/>
</dbReference>
<dbReference type="GO" id="GO:0005737">
    <property type="term" value="C:cytoplasm"/>
    <property type="evidence" value="ECO:0007669"/>
    <property type="project" value="TreeGrafter"/>
</dbReference>
<accession>A0A9W5YGI9</accession>
<comment type="caution">
    <text evidence="11">The sequence shown here is derived from an EMBL/GenBank/DDBJ whole genome shotgun (WGS) entry which is preliminary data.</text>
</comment>